<accession>A0ABW1KSU6</accession>
<dbReference type="EMBL" id="JBHSPR010000120">
    <property type="protein sequence ID" value="MFC6023784.1"/>
    <property type="molecule type" value="Genomic_DNA"/>
</dbReference>
<comment type="similarity">
    <text evidence="1">Belongs to the pyridoxamine 5'-phosphate oxidase family.</text>
</comment>
<evidence type="ECO:0000259" key="2">
    <source>
        <dbReference type="Pfam" id="PF10590"/>
    </source>
</evidence>
<evidence type="ECO:0000256" key="1">
    <source>
        <dbReference type="ARBA" id="ARBA00007301"/>
    </source>
</evidence>
<name>A0ABW1KSU6_9ACTN</name>
<evidence type="ECO:0000313" key="4">
    <source>
        <dbReference type="Proteomes" id="UP001596203"/>
    </source>
</evidence>
<gene>
    <name evidence="3" type="ORF">ACFP2T_47485</name>
</gene>
<dbReference type="Proteomes" id="UP001596203">
    <property type="component" value="Unassembled WGS sequence"/>
</dbReference>
<dbReference type="SUPFAM" id="SSF50475">
    <property type="entry name" value="FMN-binding split barrel"/>
    <property type="match status" value="1"/>
</dbReference>
<keyword evidence="4" id="KW-1185">Reference proteome</keyword>
<proteinExistence type="inferred from homology"/>
<dbReference type="Pfam" id="PF10590">
    <property type="entry name" value="PNP_phzG_C"/>
    <property type="match status" value="1"/>
</dbReference>
<evidence type="ECO:0000313" key="3">
    <source>
        <dbReference type="EMBL" id="MFC6023784.1"/>
    </source>
</evidence>
<comment type="caution">
    <text evidence="3">The sequence shown here is derived from an EMBL/GenBank/DDBJ whole genome shotgun (WGS) entry which is preliminary data.</text>
</comment>
<organism evidence="3 4">
    <name type="scientific">Plantactinospora solaniradicis</name>
    <dbReference type="NCBI Taxonomy" id="1723736"/>
    <lineage>
        <taxon>Bacteria</taxon>
        <taxon>Bacillati</taxon>
        <taxon>Actinomycetota</taxon>
        <taxon>Actinomycetes</taxon>
        <taxon>Micromonosporales</taxon>
        <taxon>Micromonosporaceae</taxon>
        <taxon>Plantactinospora</taxon>
    </lineage>
</organism>
<reference evidence="4" key="1">
    <citation type="journal article" date="2019" name="Int. J. Syst. Evol. Microbiol.">
        <title>The Global Catalogue of Microorganisms (GCM) 10K type strain sequencing project: providing services to taxonomists for standard genome sequencing and annotation.</title>
        <authorList>
            <consortium name="The Broad Institute Genomics Platform"/>
            <consortium name="The Broad Institute Genome Sequencing Center for Infectious Disease"/>
            <person name="Wu L."/>
            <person name="Ma J."/>
        </authorList>
    </citation>
    <scope>NUCLEOTIDE SEQUENCE [LARGE SCALE GENOMIC DNA]</scope>
    <source>
        <strain evidence="4">ZS-35-S2</strain>
    </source>
</reference>
<dbReference type="InterPro" id="IPR019576">
    <property type="entry name" value="Pyridoxamine_oxidase_dimer_C"/>
</dbReference>
<dbReference type="Gene3D" id="2.30.110.10">
    <property type="entry name" value="Electron Transport, Fmn-binding Protein, Chain A"/>
    <property type="match status" value="1"/>
</dbReference>
<sequence>MPAPHWTLYDIQATEVEFSQARPDRWHTRLRYRRTSAGWVNEALWP</sequence>
<protein>
    <submittedName>
        <fullName evidence="3">Pyridoxine 5'-phosphate oxidase C-terminal domain-containing protein</fullName>
    </submittedName>
</protein>
<dbReference type="InterPro" id="IPR012349">
    <property type="entry name" value="Split_barrel_FMN-bd"/>
</dbReference>
<feature type="domain" description="Pyridoxine 5'-phosphate oxidase dimerisation C-terminal" evidence="2">
    <location>
        <begin position="6"/>
        <end position="46"/>
    </location>
</feature>
<dbReference type="RefSeq" id="WP_377434561.1">
    <property type="nucleotide sequence ID" value="NZ_JBHSPR010000120.1"/>
</dbReference>